<dbReference type="AlphaFoldDB" id="A0A1H4H4D7"/>
<protein>
    <recommendedName>
        <fullName evidence="3">DUF4249 domain-containing protein</fullName>
    </recommendedName>
</protein>
<evidence type="ECO:0000313" key="1">
    <source>
        <dbReference type="EMBL" id="SEB16654.1"/>
    </source>
</evidence>
<dbReference type="STRING" id="425514.SAMN05443550_11378"/>
<evidence type="ECO:0000313" key="2">
    <source>
        <dbReference type="Proteomes" id="UP000198850"/>
    </source>
</evidence>
<organism evidence="1 2">
    <name type="scientific">Pedobacter hartonius</name>
    <dbReference type="NCBI Taxonomy" id="425514"/>
    <lineage>
        <taxon>Bacteria</taxon>
        <taxon>Pseudomonadati</taxon>
        <taxon>Bacteroidota</taxon>
        <taxon>Sphingobacteriia</taxon>
        <taxon>Sphingobacteriales</taxon>
        <taxon>Sphingobacteriaceae</taxon>
        <taxon>Pedobacter</taxon>
    </lineage>
</organism>
<dbReference type="EMBL" id="FNRA01000013">
    <property type="protein sequence ID" value="SEB16654.1"/>
    <property type="molecule type" value="Genomic_DNA"/>
</dbReference>
<reference evidence="1 2" key="1">
    <citation type="submission" date="2016-10" db="EMBL/GenBank/DDBJ databases">
        <authorList>
            <person name="de Groot N.N."/>
        </authorList>
    </citation>
    <scope>NUCLEOTIDE SEQUENCE [LARGE SCALE GENOMIC DNA]</scope>
    <source>
        <strain evidence="1 2">DSM 19033</strain>
    </source>
</reference>
<dbReference type="Proteomes" id="UP000198850">
    <property type="component" value="Unassembled WGS sequence"/>
</dbReference>
<gene>
    <name evidence="1" type="ORF">SAMN05443550_11378</name>
</gene>
<name>A0A1H4H4D7_9SPHI</name>
<evidence type="ECO:0008006" key="3">
    <source>
        <dbReference type="Google" id="ProtNLM"/>
    </source>
</evidence>
<keyword evidence="2" id="KW-1185">Reference proteome</keyword>
<proteinExistence type="predicted"/>
<sequence length="295" mass="33166">MPSGFIPGLLIALKFNMNPVRYIFVLCILAAFAGACKKSNEEIEFRAPGKIYDITVEGGINTFYRDQYIRLTKPALNPDSLPAAIRNAVVTVNDGRADLVFKETAEAGVYSAANTRSPNYNQAYRLTIVYKGKTYTAVDTLRQVVNINDDYLPLAVSKTADAQYNGTIPKHTFGYLNPNKWWICYGAIPKWDPSKFMLTQYYNYTHFLGSPNSLYPLTNLKRNFTLGAEDVVTIFKISISEGYAKYLYGVFLETDWNGLFSSVPVNVNGNISGNSQGYFSVSDVDRRMYKAKELR</sequence>
<accession>A0A1H4H4D7</accession>